<dbReference type="RefSeq" id="WP_219238741.1">
    <property type="nucleotide sequence ID" value="NZ_JAHWZX010000011.1"/>
</dbReference>
<keyword evidence="1" id="KW-0732">Signal</keyword>
<evidence type="ECO:0000313" key="3">
    <source>
        <dbReference type="Proteomes" id="UP001197214"/>
    </source>
</evidence>
<protein>
    <submittedName>
        <fullName evidence="2">DUF885 domain-containing protein</fullName>
    </submittedName>
</protein>
<dbReference type="PANTHER" id="PTHR33361:SF2">
    <property type="entry name" value="DUF885 DOMAIN-CONTAINING PROTEIN"/>
    <property type="match status" value="1"/>
</dbReference>
<dbReference type="InterPro" id="IPR006311">
    <property type="entry name" value="TAT_signal"/>
</dbReference>
<gene>
    <name evidence="2" type="ORF">KY084_12150</name>
</gene>
<reference evidence="2 3" key="1">
    <citation type="submission" date="2021-07" db="EMBL/GenBank/DDBJ databases">
        <title>Stakelama flava sp. nov., a novel endophytic bacterium isolated from branch of Kandelia candel.</title>
        <authorList>
            <person name="Tuo L."/>
        </authorList>
    </citation>
    <scope>NUCLEOTIDE SEQUENCE [LARGE SCALE GENOMIC DNA]</scope>
    <source>
        <strain evidence="2 3">CBK3Z-3</strain>
    </source>
</reference>
<dbReference type="PANTHER" id="PTHR33361">
    <property type="entry name" value="GLR0591 PROTEIN"/>
    <property type="match status" value="1"/>
</dbReference>
<feature type="chain" id="PRO_5046898539" evidence="1">
    <location>
        <begin position="27"/>
        <end position="511"/>
    </location>
</feature>
<proteinExistence type="predicted"/>
<accession>A0ABS6XQE4</accession>
<dbReference type="Proteomes" id="UP001197214">
    <property type="component" value="Unassembled WGS sequence"/>
</dbReference>
<sequence length="511" mass="54767">MIGQFGFSRRTLLGSAVVLTALPGLAASGAVTRDAALVALLDDIARSNDPARGMDALRAFDPKGLSPVRRLDLLTVCAGLATDARMVAQWPWAVPGHSPWPVSPRAGLWRHGGASNVPNAAAQIDTETRSLSIAAQHGVILAHAALEETLAGLEKAAAMAKGDVGRALQRQAAMLAAQRETAPARAGLTHCPSGAKYYTLMLERALGKAIAPEMAHRRAESVSRALVQRADTLFRLIGMADGSTGERFRELARDPRYLYADSDAGRDRAVADMNHRLARVKTWLPTAFADLPPAIDHVAARRMSPADEAAGRGGYRIVPPADGSGEGGYFVDLSHIRQRPSWTLPSVVHHELLPGHMVQMPIEAAADPHPLRLDHAAAFTEGWAVYAERLMLEEGAFEGAPLAELGYIQWALFRVGRALADTGIHHRGWTRAQAVETLRDLQGEGVIFAPLEEDVARIALEPAIRSAEFLMADSLGSMRADAADIRAFHSAVLVPGSLPLTLVEQVTRGII</sequence>
<keyword evidence="3" id="KW-1185">Reference proteome</keyword>
<evidence type="ECO:0000313" key="2">
    <source>
        <dbReference type="EMBL" id="MBW4331621.1"/>
    </source>
</evidence>
<dbReference type="InterPro" id="IPR010281">
    <property type="entry name" value="DUF885"/>
</dbReference>
<name>A0ABS6XQE4_9SPHN</name>
<feature type="signal peptide" evidence="1">
    <location>
        <begin position="1"/>
        <end position="26"/>
    </location>
</feature>
<dbReference type="PROSITE" id="PS51318">
    <property type="entry name" value="TAT"/>
    <property type="match status" value="1"/>
</dbReference>
<dbReference type="EMBL" id="JAHWZX010000011">
    <property type="protein sequence ID" value="MBW4331621.1"/>
    <property type="molecule type" value="Genomic_DNA"/>
</dbReference>
<evidence type="ECO:0000256" key="1">
    <source>
        <dbReference type="SAM" id="SignalP"/>
    </source>
</evidence>
<dbReference type="Pfam" id="PF05960">
    <property type="entry name" value="DUF885"/>
    <property type="match status" value="1"/>
</dbReference>
<comment type="caution">
    <text evidence="2">The sequence shown here is derived from an EMBL/GenBank/DDBJ whole genome shotgun (WGS) entry which is preliminary data.</text>
</comment>
<organism evidence="2 3">
    <name type="scientific">Stakelama flava</name>
    <dbReference type="NCBI Taxonomy" id="2860338"/>
    <lineage>
        <taxon>Bacteria</taxon>
        <taxon>Pseudomonadati</taxon>
        <taxon>Pseudomonadota</taxon>
        <taxon>Alphaproteobacteria</taxon>
        <taxon>Sphingomonadales</taxon>
        <taxon>Sphingomonadaceae</taxon>
        <taxon>Stakelama</taxon>
    </lineage>
</organism>